<gene>
    <name evidence="2" type="ORF">A2941_00890</name>
</gene>
<reference evidence="2 3" key="1">
    <citation type="journal article" date="2016" name="Nat. Commun.">
        <title>Thousands of microbial genomes shed light on interconnected biogeochemical processes in an aquifer system.</title>
        <authorList>
            <person name="Anantharaman K."/>
            <person name="Brown C.T."/>
            <person name="Hug L.A."/>
            <person name="Sharon I."/>
            <person name="Castelle C.J."/>
            <person name="Probst A.J."/>
            <person name="Thomas B.C."/>
            <person name="Singh A."/>
            <person name="Wilkins M.J."/>
            <person name="Karaoz U."/>
            <person name="Brodie E.L."/>
            <person name="Williams K.H."/>
            <person name="Hubbard S.S."/>
            <person name="Banfield J.F."/>
        </authorList>
    </citation>
    <scope>NUCLEOTIDE SEQUENCE [LARGE SCALE GENOMIC DNA]</scope>
</reference>
<name>A0A1F8GRV2_9BACT</name>
<feature type="transmembrane region" description="Helical" evidence="1">
    <location>
        <begin position="21"/>
        <end position="42"/>
    </location>
</feature>
<evidence type="ECO:0000313" key="2">
    <source>
        <dbReference type="EMBL" id="OGN27388.1"/>
    </source>
</evidence>
<dbReference type="Proteomes" id="UP000178444">
    <property type="component" value="Unassembled WGS sequence"/>
</dbReference>
<keyword evidence="1" id="KW-0812">Transmembrane</keyword>
<evidence type="ECO:0008006" key="4">
    <source>
        <dbReference type="Google" id="ProtNLM"/>
    </source>
</evidence>
<dbReference type="Pfam" id="PF07963">
    <property type="entry name" value="N_methyl"/>
    <property type="match status" value="1"/>
</dbReference>
<keyword evidence="1" id="KW-1133">Transmembrane helix</keyword>
<comment type="caution">
    <text evidence="2">The sequence shown here is derived from an EMBL/GenBank/DDBJ whole genome shotgun (WGS) entry which is preliminary data.</text>
</comment>
<evidence type="ECO:0000313" key="3">
    <source>
        <dbReference type="Proteomes" id="UP000178444"/>
    </source>
</evidence>
<dbReference type="InterPro" id="IPR012902">
    <property type="entry name" value="N_methyl_site"/>
</dbReference>
<dbReference type="EMBL" id="MGKO01000011">
    <property type="protein sequence ID" value="OGN27388.1"/>
    <property type="molecule type" value="Genomic_DNA"/>
</dbReference>
<accession>A0A1F8GRV2</accession>
<keyword evidence="1" id="KW-0472">Membrane</keyword>
<proteinExistence type="predicted"/>
<evidence type="ECO:0000256" key="1">
    <source>
        <dbReference type="SAM" id="Phobius"/>
    </source>
</evidence>
<dbReference type="AlphaFoldDB" id="A0A1F8GRV2"/>
<protein>
    <recommendedName>
        <fullName evidence="4">Prepilin-type N-terminal cleavage/methylation domain-containing protein</fullName>
    </recommendedName>
</protein>
<sequence>MKKSIFHSPHSIVHRESGFTLVEAMVALVILTTALGPMLYLANSAVNSAYLIRDNMIGSGLAQEGVEVVRSIRDANWLNGSAFDAGLSDGTYRIEWNSSSLLTLAGNPPLKLDNGLYSYNLGSTTKFSRSIAVTKVNAGQLRVVSTVSWELRGGSTKTIQAESHLFNWK</sequence>
<organism evidence="2 3">
    <name type="scientific">Candidatus Yanofskybacteria bacterium RIFCSPLOWO2_01_FULL_49_17</name>
    <dbReference type="NCBI Taxonomy" id="1802700"/>
    <lineage>
        <taxon>Bacteria</taxon>
        <taxon>Candidatus Yanofskyibacteriota</taxon>
    </lineage>
</organism>